<feature type="DNA-binding region" description="H-T-H motif" evidence="4">
    <location>
        <begin position="28"/>
        <end position="48"/>
    </location>
</feature>
<dbReference type="EMBL" id="VVIM01000010">
    <property type="protein sequence ID" value="KAB0792773.1"/>
    <property type="molecule type" value="Genomic_DNA"/>
</dbReference>
<evidence type="ECO:0000313" key="8">
    <source>
        <dbReference type="Proteomes" id="UP000327044"/>
    </source>
</evidence>
<comment type="caution">
    <text evidence="7">The sequence shown here is derived from an EMBL/GenBank/DDBJ whole genome shotgun (WGS) entry which is preliminary data.</text>
</comment>
<keyword evidence="2 4" id="KW-0238">DNA-binding</keyword>
<organism evidence="7 8">
    <name type="scientific">Photinus pyralis</name>
    <name type="common">Common eastern firefly</name>
    <name type="synonym">Lampyris pyralis</name>
    <dbReference type="NCBI Taxonomy" id="7054"/>
    <lineage>
        <taxon>Eukaryota</taxon>
        <taxon>Metazoa</taxon>
        <taxon>Ecdysozoa</taxon>
        <taxon>Arthropoda</taxon>
        <taxon>Hexapoda</taxon>
        <taxon>Insecta</taxon>
        <taxon>Pterygota</taxon>
        <taxon>Neoptera</taxon>
        <taxon>Endopterygota</taxon>
        <taxon>Coleoptera</taxon>
        <taxon>Polyphaga</taxon>
        <taxon>Elateriformia</taxon>
        <taxon>Elateroidea</taxon>
        <taxon>Lampyridae</taxon>
        <taxon>Lampyrinae</taxon>
        <taxon>Photinus</taxon>
    </lineage>
</organism>
<dbReference type="InParanoid" id="A0A5N4A627"/>
<dbReference type="InterPro" id="IPR009057">
    <property type="entry name" value="Homeodomain-like_sf"/>
</dbReference>
<dbReference type="Pfam" id="PF04218">
    <property type="entry name" value="CENP-B_N"/>
    <property type="match status" value="1"/>
</dbReference>
<protein>
    <recommendedName>
        <fullName evidence="9">HTH CENPB-type domain-containing protein</fullName>
    </recommendedName>
</protein>
<evidence type="ECO:0000256" key="2">
    <source>
        <dbReference type="ARBA" id="ARBA00023125"/>
    </source>
</evidence>
<proteinExistence type="predicted"/>
<dbReference type="PANTHER" id="PTHR19303:SF16">
    <property type="entry name" value="JERKY PROTEIN HOMOLOG-LIKE"/>
    <property type="match status" value="1"/>
</dbReference>
<feature type="domain" description="HTH CENPB-type" evidence="6">
    <location>
        <begin position="67"/>
        <end position="140"/>
    </location>
</feature>
<keyword evidence="8" id="KW-1185">Reference proteome</keyword>
<dbReference type="InterPro" id="IPR050863">
    <property type="entry name" value="CenT-Element_Derived"/>
</dbReference>
<gene>
    <name evidence="7" type="ORF">PPYR_14732</name>
</gene>
<dbReference type="InterPro" id="IPR007889">
    <property type="entry name" value="HTH_Psq"/>
</dbReference>
<dbReference type="Pfam" id="PF03221">
    <property type="entry name" value="HTH_Tnp_Tc5"/>
    <property type="match status" value="1"/>
</dbReference>
<comment type="subcellular location">
    <subcellularLocation>
        <location evidence="1 4">Nucleus</location>
    </subcellularLocation>
</comment>
<dbReference type="PROSITE" id="PS50960">
    <property type="entry name" value="HTH_PSQ"/>
    <property type="match status" value="1"/>
</dbReference>
<evidence type="ECO:0000259" key="5">
    <source>
        <dbReference type="PROSITE" id="PS50960"/>
    </source>
</evidence>
<dbReference type="PROSITE" id="PS51253">
    <property type="entry name" value="HTH_CENPB"/>
    <property type="match status" value="1"/>
</dbReference>
<dbReference type="Gene3D" id="1.10.10.60">
    <property type="entry name" value="Homeodomain-like"/>
    <property type="match status" value="1"/>
</dbReference>
<evidence type="ECO:0000259" key="6">
    <source>
        <dbReference type="PROSITE" id="PS51253"/>
    </source>
</evidence>
<evidence type="ECO:0000256" key="1">
    <source>
        <dbReference type="ARBA" id="ARBA00004123"/>
    </source>
</evidence>
<name>A0A5N4A627_PHOPY</name>
<dbReference type="GO" id="GO:0003677">
    <property type="term" value="F:DNA binding"/>
    <property type="evidence" value="ECO:0007669"/>
    <property type="project" value="UniProtKB-UniRule"/>
</dbReference>
<dbReference type="PANTHER" id="PTHR19303">
    <property type="entry name" value="TRANSPOSON"/>
    <property type="match status" value="1"/>
</dbReference>
<accession>A0A5N4A627</accession>
<sequence length="286" mass="32196">MTTKRKKVIVSLDKKLDAINRIDKGESMRSIAQEMGVGSSTVSDWKRNRKEIEEFCKKMVTAVGLQGRGTMKSAKNKQLDDALFAWFAEENARGTVITGPILQKKALSLNQELPMNDPGFTASHGWLEKWKTRHGIGHSFACERKVQGEASVKQEMGVCKNFKLEDVYFSEESETFVTDSHGDDTSVENVVDSYSWNVEKVFINEQSHSGSALVANTSENISEVVTHMEATVLFDKLLIYLQSQGDTTAREMSVVNELRSRAARKRGLKTWVQQKITQYFSNKEAV</sequence>
<dbReference type="GO" id="GO:0005634">
    <property type="term" value="C:nucleus"/>
    <property type="evidence" value="ECO:0007669"/>
    <property type="project" value="UniProtKB-SubCell"/>
</dbReference>
<dbReference type="SUPFAM" id="SSF46689">
    <property type="entry name" value="Homeodomain-like"/>
    <property type="match status" value="2"/>
</dbReference>
<dbReference type="Gene3D" id="1.10.10.10">
    <property type="entry name" value="Winged helix-like DNA-binding domain superfamily/Winged helix DNA-binding domain"/>
    <property type="match status" value="1"/>
</dbReference>
<dbReference type="InterPro" id="IPR036388">
    <property type="entry name" value="WH-like_DNA-bd_sf"/>
</dbReference>
<keyword evidence="3 4" id="KW-0539">Nucleus</keyword>
<dbReference type="AlphaFoldDB" id="A0A5N4A627"/>
<dbReference type="SMART" id="SM00674">
    <property type="entry name" value="CENPB"/>
    <property type="match status" value="1"/>
</dbReference>
<dbReference type="InterPro" id="IPR006600">
    <property type="entry name" value="HTH_CenpB_DNA-bd_dom"/>
</dbReference>
<reference evidence="7 8" key="1">
    <citation type="journal article" date="2018" name="Elife">
        <title>Firefly genomes illuminate parallel origins of bioluminescence in beetles.</title>
        <authorList>
            <person name="Fallon T.R."/>
            <person name="Lower S.E."/>
            <person name="Chang C.H."/>
            <person name="Bessho-Uehara M."/>
            <person name="Martin G.J."/>
            <person name="Bewick A.J."/>
            <person name="Behringer M."/>
            <person name="Debat H.J."/>
            <person name="Wong I."/>
            <person name="Day J.C."/>
            <person name="Suvorov A."/>
            <person name="Silva C.J."/>
            <person name="Stanger-Hall K.F."/>
            <person name="Hall D.W."/>
            <person name="Schmitz R.J."/>
            <person name="Nelson D.R."/>
            <person name="Lewis S.M."/>
            <person name="Shigenobu S."/>
            <person name="Bybee S.M."/>
            <person name="Larracuente A.M."/>
            <person name="Oba Y."/>
            <person name="Weng J.K."/>
        </authorList>
    </citation>
    <scope>NUCLEOTIDE SEQUENCE [LARGE SCALE GENOMIC DNA]</scope>
    <source>
        <strain evidence="7">1611_PpyrPB1</strain>
        <tissue evidence="7">Whole body</tissue>
    </source>
</reference>
<evidence type="ECO:0000313" key="7">
    <source>
        <dbReference type="EMBL" id="KAB0792773.1"/>
    </source>
</evidence>
<evidence type="ECO:0000256" key="3">
    <source>
        <dbReference type="ARBA" id="ARBA00023242"/>
    </source>
</evidence>
<dbReference type="Proteomes" id="UP000327044">
    <property type="component" value="Unassembled WGS sequence"/>
</dbReference>
<feature type="domain" description="HTH psq-type" evidence="5">
    <location>
        <begin position="1"/>
        <end position="52"/>
    </location>
</feature>
<dbReference type="OrthoDB" id="6717120at2759"/>
<evidence type="ECO:0008006" key="9">
    <source>
        <dbReference type="Google" id="ProtNLM"/>
    </source>
</evidence>
<evidence type="ECO:0000256" key="4">
    <source>
        <dbReference type="PROSITE-ProRule" id="PRU00320"/>
    </source>
</evidence>